<organism evidence="2 3">
    <name type="scientific">Basidiobolus ranarum</name>
    <dbReference type="NCBI Taxonomy" id="34480"/>
    <lineage>
        <taxon>Eukaryota</taxon>
        <taxon>Fungi</taxon>
        <taxon>Fungi incertae sedis</taxon>
        <taxon>Zoopagomycota</taxon>
        <taxon>Entomophthoromycotina</taxon>
        <taxon>Basidiobolomycetes</taxon>
        <taxon>Basidiobolales</taxon>
        <taxon>Basidiobolaceae</taxon>
        <taxon>Basidiobolus</taxon>
    </lineage>
</organism>
<dbReference type="InterPro" id="IPR015943">
    <property type="entry name" value="WD40/YVTN_repeat-like_dom_sf"/>
</dbReference>
<dbReference type="InterPro" id="IPR036322">
    <property type="entry name" value="WD40_repeat_dom_sf"/>
</dbReference>
<accession>A0ABR2X068</accession>
<feature type="compositionally biased region" description="Basic residues" evidence="1">
    <location>
        <begin position="251"/>
        <end position="269"/>
    </location>
</feature>
<evidence type="ECO:0000256" key="1">
    <source>
        <dbReference type="SAM" id="MobiDB-lite"/>
    </source>
</evidence>
<name>A0ABR2X068_9FUNG</name>
<feature type="compositionally biased region" description="Low complexity" evidence="1">
    <location>
        <begin position="240"/>
        <end position="250"/>
    </location>
</feature>
<dbReference type="EMBL" id="JASJQH010000097">
    <property type="protein sequence ID" value="KAK9767159.1"/>
    <property type="molecule type" value="Genomic_DNA"/>
</dbReference>
<dbReference type="Proteomes" id="UP001479436">
    <property type="component" value="Unassembled WGS sequence"/>
</dbReference>
<dbReference type="Gene3D" id="2.130.10.10">
    <property type="entry name" value="YVTN repeat-like/Quinoprotein amine dehydrogenase"/>
    <property type="match status" value="1"/>
</dbReference>
<keyword evidence="3" id="KW-1185">Reference proteome</keyword>
<protein>
    <submittedName>
        <fullName evidence="2">Uncharacterized protein</fullName>
    </submittedName>
</protein>
<gene>
    <name evidence="2" type="ORF">K7432_003251</name>
</gene>
<evidence type="ECO:0000313" key="3">
    <source>
        <dbReference type="Proteomes" id="UP001479436"/>
    </source>
</evidence>
<dbReference type="SUPFAM" id="SSF50978">
    <property type="entry name" value="WD40 repeat-like"/>
    <property type="match status" value="1"/>
</dbReference>
<comment type="caution">
    <text evidence="2">The sequence shown here is derived from an EMBL/GenBank/DDBJ whole genome shotgun (WGS) entry which is preliminary data.</text>
</comment>
<sequence length="719" mass="80628">MASNLHVKPIPKTKDQNALTCYADAINQYYAIQKERPLTPEETVIYKHILEKLRSRMTNTLEKVQAKYSTRKREETPDIFSSNDLRDSPSKCGSFLGSIHSEFGSNGANSTTGTDLESVTISRSTTDIKIEDTPEDYIGSLNKQSSIITTEADSSNTSRHSSLSGLVKHQTKDMMLITTPSSVELRARQNKRSLDLKHALIATALESLNKTEWERLKTPFSLPKHIIEEANRYREKQSIKSKASSSSSRPKGVRKRKSLTMSKSAKKVIKGTPPTSSMKEESPENNTFVQCYSKAKTNQVSVVVTPRKRNAEEYQMPIDNSTNEAIDSPSQSNDLPGSSSFAESMLMSPLKQGSASFQCISQGLDVKQIVISTQRFLIAVDTTDKICVWKFASNKSNKYGYLWDEVFTYSFPNYRTVLRTLLFTRNDGFLIVTEIVSTLGLNEVDNYFLRITTINLDLETHTAVNLPISPSSLANILDLKELPVAIPNHESKLIIPSGMFGELIVYYFEEDWSTLISDIPLPKSEIATSPIVSLKLVENEPSLAIGTSINSVTLWNIDKCTLLYSAPFPDDIDFQSIPKCISAVSPIKYVRMKAMARTIHEPIVIILVADMCYEEDSADGTRVESCQQYLLYRSQLSHLASLENFSSITSLSTSQKCVVGCVNDTDVVLWNKSNGRIISTLQLVQQHRVNRRVYCISIHHQDMYIICGDTEGCLHIYWL</sequence>
<proteinExistence type="predicted"/>
<feature type="region of interest" description="Disordered" evidence="1">
    <location>
        <begin position="233"/>
        <end position="285"/>
    </location>
</feature>
<reference evidence="2 3" key="1">
    <citation type="submission" date="2023-04" db="EMBL/GenBank/DDBJ databases">
        <title>Genome of Basidiobolus ranarum AG-B5.</title>
        <authorList>
            <person name="Stajich J.E."/>
            <person name="Carter-House D."/>
            <person name="Gryganskyi A."/>
        </authorList>
    </citation>
    <scope>NUCLEOTIDE SEQUENCE [LARGE SCALE GENOMIC DNA]</scope>
    <source>
        <strain evidence="2 3">AG-B5</strain>
    </source>
</reference>
<evidence type="ECO:0000313" key="2">
    <source>
        <dbReference type="EMBL" id="KAK9767159.1"/>
    </source>
</evidence>